<dbReference type="Pfam" id="PF02854">
    <property type="entry name" value="MIF4G"/>
    <property type="match status" value="1"/>
</dbReference>
<feature type="region of interest" description="Disordered" evidence="4">
    <location>
        <begin position="1"/>
        <end position="32"/>
    </location>
</feature>
<sequence length="843" mass="95698">MSKRGRTKLPPSKSMSRKDKRKAERKLKKARKDAFAHRDFGLVSDLKTVDTAFKAKNQKEREERLKLKKKKKKVVKKEEKKEVESSRVQGLRLAIQRDEKELKQLEKNLNFRKKKGKTSLPSSFVKDGLDYILDATDSDKIKTFEDVVPGIEGLGASDTESPSESEEYNSDEEDQSEAGPGPGWDPTAKAEKSILKAKKDQKKNEKSVKFNVNEPDTDESDPFEDNFSDTEFGGGGGDVSDDEEAEMEEEEEEDEDLSDADDDDMAEEHEGDVEDVESESLKRKRGVNEEDDSELKEDIYGRLRDKQGNIVIPGHIGTYVPPAKRAMMAGSQGNEQLRKKLKGFLNKVSEGAMQAISSQVEALYLDNSRADVNETMTSLIMEAIVTPVITPERLVAETAMLIAILHSNVGTEIGAYFIQTVVKKFDELLQEVDYGAGKLMDNVLLIIASIYNFKIIHSKLIFGIVEKFIESFQERDIELLLLVLKTVGFSLRKDDPVRLKQAILDIQAKARIIESSAEVGMQARVRFMLDVLVAVRNNNMRKIPSYDPSHIEHLRKVVRNFLKGQGLGEDQLSISLEDLLKADQVGRWWIVGSAWEGRKAEEDVVKEAKFKTETGFSGTISKQMLKLAKQQGMNTDIRRHIFCILGTSEDFEDAFARLLRLGLNRSQEREIIHVLLHCCLNEKEYNPFYSYLAQKFCSFDRRFTMTVQFSVWDKFKEIDQMSKPSQTKLGHLLSHLLLGKGLSLSIFKVVEFGMESKIMIRLLAQVLTEILTSPNETTVREAFERIAPFPKLKTLRQGLQVFMRIHLRNKKTEGIRASNVLLLERIEKAESAMFSHQSSHALL</sequence>
<feature type="region of interest" description="Disordered" evidence="4">
    <location>
        <begin position="151"/>
        <end position="298"/>
    </location>
</feature>
<protein>
    <submittedName>
        <fullName evidence="7">Nucleolar MIF4G domain-containing protein 1</fullName>
    </submittedName>
</protein>
<evidence type="ECO:0000256" key="1">
    <source>
        <dbReference type="ARBA" id="ARBA00004604"/>
    </source>
</evidence>
<evidence type="ECO:0000256" key="4">
    <source>
        <dbReference type="SAM" id="MobiDB-lite"/>
    </source>
</evidence>
<feature type="compositionally biased region" description="Basic and acidic residues" evidence="4">
    <location>
        <begin position="76"/>
        <end position="85"/>
    </location>
</feature>
<gene>
    <name evidence="7" type="primary">LOC101861034</name>
</gene>
<comment type="subcellular location">
    <subcellularLocation>
        <location evidence="1">Nucleus</location>
        <location evidence="1">Nucleolus</location>
    </subcellularLocation>
</comment>
<evidence type="ECO:0000256" key="2">
    <source>
        <dbReference type="ARBA" id="ARBA00006856"/>
    </source>
</evidence>
<reference evidence="7" key="1">
    <citation type="submission" date="2025-08" db="UniProtKB">
        <authorList>
            <consortium name="RefSeq"/>
        </authorList>
    </citation>
    <scope>IDENTIFICATION</scope>
</reference>
<keyword evidence="3" id="KW-0539">Nucleus</keyword>
<proteinExistence type="inferred from homology"/>
<feature type="domain" description="MI" evidence="5">
    <location>
        <begin position="636"/>
        <end position="752"/>
    </location>
</feature>
<dbReference type="Gene3D" id="1.25.40.180">
    <property type="match status" value="1"/>
</dbReference>
<evidence type="ECO:0000256" key="3">
    <source>
        <dbReference type="ARBA" id="ARBA00023242"/>
    </source>
</evidence>
<dbReference type="InterPro" id="IPR016024">
    <property type="entry name" value="ARM-type_fold"/>
</dbReference>
<dbReference type="PANTHER" id="PTHR18034:SF4">
    <property type="entry name" value="NUCLEOLAR MIF4G DOMAIN-CONTAINING PROTEIN 1"/>
    <property type="match status" value="1"/>
</dbReference>
<dbReference type="SMART" id="SM00543">
    <property type="entry name" value="MIF4G"/>
    <property type="match status" value="1"/>
</dbReference>
<dbReference type="RefSeq" id="XP_005096880.1">
    <property type="nucleotide sequence ID" value="XM_005096823.3"/>
</dbReference>
<evidence type="ECO:0000259" key="5">
    <source>
        <dbReference type="PROSITE" id="PS51366"/>
    </source>
</evidence>
<organism evidence="6 7">
    <name type="scientific">Aplysia californica</name>
    <name type="common">California sea hare</name>
    <dbReference type="NCBI Taxonomy" id="6500"/>
    <lineage>
        <taxon>Eukaryota</taxon>
        <taxon>Metazoa</taxon>
        <taxon>Spiralia</taxon>
        <taxon>Lophotrochozoa</taxon>
        <taxon>Mollusca</taxon>
        <taxon>Gastropoda</taxon>
        <taxon>Heterobranchia</taxon>
        <taxon>Euthyneura</taxon>
        <taxon>Tectipleura</taxon>
        <taxon>Aplysiida</taxon>
        <taxon>Aplysioidea</taxon>
        <taxon>Aplysiidae</taxon>
        <taxon>Aplysia</taxon>
    </lineage>
</organism>
<dbReference type="InterPro" id="IPR003890">
    <property type="entry name" value="MIF4G-like_typ-3"/>
</dbReference>
<feature type="compositionally biased region" description="Acidic residues" evidence="4">
    <location>
        <begin position="239"/>
        <end position="278"/>
    </location>
</feature>
<feature type="compositionally biased region" description="Acidic residues" evidence="4">
    <location>
        <begin position="161"/>
        <end position="176"/>
    </location>
</feature>
<feature type="compositionally biased region" description="Basic residues" evidence="4">
    <location>
        <begin position="18"/>
        <end position="31"/>
    </location>
</feature>
<dbReference type="SUPFAM" id="SSF48371">
    <property type="entry name" value="ARM repeat"/>
    <property type="match status" value="1"/>
</dbReference>
<dbReference type="PANTHER" id="PTHR18034">
    <property type="entry name" value="CELL CYCLE CONTROL PROTEIN CWF22-RELATED"/>
    <property type="match status" value="1"/>
</dbReference>
<comment type="similarity">
    <text evidence="2">Belongs to the CWC22 family.</text>
</comment>
<dbReference type="Pfam" id="PF02847">
    <property type="entry name" value="MA3"/>
    <property type="match status" value="1"/>
</dbReference>
<dbReference type="InterPro" id="IPR050781">
    <property type="entry name" value="CWC22_splicing_factor"/>
</dbReference>
<dbReference type="SMART" id="SM00544">
    <property type="entry name" value="MA3"/>
    <property type="match status" value="1"/>
</dbReference>
<dbReference type="InterPro" id="IPR003891">
    <property type="entry name" value="Initiation_fac_eIF4g_MI"/>
</dbReference>
<evidence type="ECO:0000313" key="6">
    <source>
        <dbReference type="Proteomes" id="UP000694888"/>
    </source>
</evidence>
<dbReference type="Proteomes" id="UP000694888">
    <property type="component" value="Unplaced"/>
</dbReference>
<keyword evidence="6" id="KW-1185">Reference proteome</keyword>
<dbReference type="GeneID" id="101861034"/>
<dbReference type="PROSITE" id="PS51366">
    <property type="entry name" value="MI"/>
    <property type="match status" value="1"/>
</dbReference>
<accession>A0ABM0JM32</accession>
<feature type="compositionally biased region" description="Basic residues" evidence="4">
    <location>
        <begin position="66"/>
        <end position="75"/>
    </location>
</feature>
<feature type="region of interest" description="Disordered" evidence="4">
    <location>
        <begin position="63"/>
        <end position="87"/>
    </location>
</feature>
<evidence type="ECO:0000313" key="7">
    <source>
        <dbReference type="RefSeq" id="XP_005096880.1"/>
    </source>
</evidence>
<name>A0ABM0JM32_APLCA</name>
<feature type="compositionally biased region" description="Acidic residues" evidence="4">
    <location>
        <begin position="215"/>
        <end position="228"/>
    </location>
</feature>
<feature type="compositionally biased region" description="Basic and acidic residues" evidence="4">
    <location>
        <begin position="188"/>
        <end position="208"/>
    </location>
</feature>